<proteinExistence type="predicted"/>
<gene>
    <name evidence="2" type="ORF">SAMN05443544_1518</name>
</gene>
<dbReference type="Gene3D" id="3.40.50.1240">
    <property type="entry name" value="Phosphoglycerate mutase-like"/>
    <property type="match status" value="1"/>
</dbReference>
<dbReference type="InterPro" id="IPR013078">
    <property type="entry name" value="His_Pase_superF_clade-1"/>
</dbReference>
<feature type="binding site" evidence="1">
    <location>
        <position position="58"/>
    </location>
    <ligand>
        <name>substrate</name>
    </ligand>
</feature>
<dbReference type="RefSeq" id="WP_074259749.1">
    <property type="nucleotide sequence ID" value="NZ_FSRJ01000002.1"/>
</dbReference>
<evidence type="ECO:0000313" key="3">
    <source>
        <dbReference type="Proteomes" id="UP000184699"/>
    </source>
</evidence>
<dbReference type="PANTHER" id="PTHR47623:SF1">
    <property type="entry name" value="OS09G0287300 PROTEIN"/>
    <property type="match status" value="1"/>
</dbReference>
<organism evidence="2 3">
    <name type="scientific">Agromyces cerinus subsp. cerinus</name>
    <dbReference type="NCBI Taxonomy" id="232089"/>
    <lineage>
        <taxon>Bacteria</taxon>
        <taxon>Bacillati</taxon>
        <taxon>Actinomycetota</taxon>
        <taxon>Actinomycetes</taxon>
        <taxon>Micrococcales</taxon>
        <taxon>Microbacteriaceae</taxon>
        <taxon>Agromyces</taxon>
    </lineage>
</organism>
<dbReference type="STRING" id="232089.SAMN05443544_1518"/>
<dbReference type="SUPFAM" id="SSF53254">
    <property type="entry name" value="Phosphoglycerate mutase-like"/>
    <property type="match status" value="1"/>
</dbReference>
<keyword evidence="3" id="KW-1185">Reference proteome</keyword>
<name>A0A1N6EWF4_9MICO</name>
<dbReference type="SMART" id="SM00855">
    <property type="entry name" value="PGAM"/>
    <property type="match status" value="1"/>
</dbReference>
<sequence length="163" mass="17784">MKTLLLVRHAKSSWGDQTLPDHERPLNHRGRRDAPRVGARLRERGVVPDMIVTSTAVRARSTAEILAQALDLGSGRILEDDRLYGASPEGLLDIVRALDDESATVMLVGHNPEIGELASRLSDEIAEMPTCAVAEFRFDVADWAEVGAAAPVEVLFEAPAHDR</sequence>
<evidence type="ECO:0000313" key="2">
    <source>
        <dbReference type="EMBL" id="SIN87281.1"/>
    </source>
</evidence>
<dbReference type="EMBL" id="FSRJ01000002">
    <property type="protein sequence ID" value="SIN87281.1"/>
    <property type="molecule type" value="Genomic_DNA"/>
</dbReference>
<dbReference type="Pfam" id="PF00300">
    <property type="entry name" value="His_Phos_1"/>
    <property type="match status" value="1"/>
</dbReference>
<dbReference type="Proteomes" id="UP000184699">
    <property type="component" value="Unassembled WGS sequence"/>
</dbReference>
<accession>A0A1N6EWF4</accession>
<reference evidence="3" key="1">
    <citation type="submission" date="2016-11" db="EMBL/GenBank/DDBJ databases">
        <authorList>
            <person name="Varghese N."/>
            <person name="Submissions S."/>
        </authorList>
    </citation>
    <scope>NUCLEOTIDE SEQUENCE [LARGE SCALE GENOMIC DNA]</scope>
    <source>
        <strain evidence="3">DSM 8595</strain>
    </source>
</reference>
<dbReference type="PANTHER" id="PTHR47623">
    <property type="entry name" value="OS09G0287300 PROTEIN"/>
    <property type="match status" value="1"/>
</dbReference>
<dbReference type="CDD" id="cd07067">
    <property type="entry name" value="HP_PGM_like"/>
    <property type="match status" value="1"/>
</dbReference>
<protein>
    <submittedName>
        <fullName evidence="2">Phosphohistidine phosphatase</fullName>
    </submittedName>
</protein>
<evidence type="ECO:0000256" key="1">
    <source>
        <dbReference type="PIRSR" id="PIRSR613078-2"/>
    </source>
</evidence>
<dbReference type="OrthoDB" id="9810154at2"/>
<dbReference type="InterPro" id="IPR029033">
    <property type="entry name" value="His_PPase_superfam"/>
</dbReference>
<dbReference type="AlphaFoldDB" id="A0A1N6EWF4"/>